<evidence type="ECO:0000256" key="1">
    <source>
        <dbReference type="ARBA" id="ARBA00023125"/>
    </source>
</evidence>
<reference evidence="4 5" key="1">
    <citation type="submission" date="2020-08" db="EMBL/GenBank/DDBJ databases">
        <title>Sequencing the genomes of 1000 actinobacteria strains.</title>
        <authorList>
            <person name="Klenk H.-P."/>
        </authorList>
    </citation>
    <scope>NUCLEOTIDE SEQUENCE [LARGE SCALE GENOMIC DNA]</scope>
    <source>
        <strain evidence="4 5">DSM 44786</strain>
    </source>
</reference>
<dbReference type="PANTHER" id="PTHR30055">
    <property type="entry name" value="HTH-TYPE TRANSCRIPTIONAL REGULATOR RUTR"/>
    <property type="match status" value="1"/>
</dbReference>
<organism evidence="4 5">
    <name type="scientific">Kitasatospora gansuensis</name>
    <dbReference type="NCBI Taxonomy" id="258050"/>
    <lineage>
        <taxon>Bacteria</taxon>
        <taxon>Bacillati</taxon>
        <taxon>Actinomycetota</taxon>
        <taxon>Actinomycetes</taxon>
        <taxon>Kitasatosporales</taxon>
        <taxon>Streptomycetaceae</taxon>
        <taxon>Kitasatospora</taxon>
    </lineage>
</organism>
<accession>A0A7W7SE22</accession>
<evidence type="ECO:0000313" key="5">
    <source>
        <dbReference type="Proteomes" id="UP000573327"/>
    </source>
</evidence>
<dbReference type="GO" id="GO:0003700">
    <property type="term" value="F:DNA-binding transcription factor activity"/>
    <property type="evidence" value="ECO:0007669"/>
    <property type="project" value="TreeGrafter"/>
</dbReference>
<name>A0A7W7SE22_9ACTN</name>
<protein>
    <submittedName>
        <fullName evidence="4">AcrR family transcriptional regulator</fullName>
    </submittedName>
</protein>
<dbReference type="PANTHER" id="PTHR30055:SF219">
    <property type="entry name" value="TRANSCRIPTIONAL REGULATORY PROTEIN"/>
    <property type="match status" value="1"/>
</dbReference>
<dbReference type="PRINTS" id="PR00455">
    <property type="entry name" value="HTHTETR"/>
</dbReference>
<dbReference type="PROSITE" id="PS50977">
    <property type="entry name" value="HTH_TETR_2"/>
    <property type="match status" value="1"/>
</dbReference>
<dbReference type="Gene3D" id="1.10.357.10">
    <property type="entry name" value="Tetracycline Repressor, domain 2"/>
    <property type="match status" value="1"/>
</dbReference>
<dbReference type="RefSeq" id="WP_184917813.1">
    <property type="nucleotide sequence ID" value="NZ_JACHJR010000001.1"/>
</dbReference>
<comment type="caution">
    <text evidence="4">The sequence shown here is derived from an EMBL/GenBank/DDBJ whole genome shotgun (WGS) entry which is preliminary data.</text>
</comment>
<gene>
    <name evidence="4" type="ORF">F4556_003887</name>
</gene>
<dbReference type="SUPFAM" id="SSF46689">
    <property type="entry name" value="Homeodomain-like"/>
    <property type="match status" value="1"/>
</dbReference>
<evidence type="ECO:0000313" key="4">
    <source>
        <dbReference type="EMBL" id="MBB4948352.1"/>
    </source>
</evidence>
<dbReference type="Proteomes" id="UP000573327">
    <property type="component" value="Unassembled WGS sequence"/>
</dbReference>
<keyword evidence="5" id="KW-1185">Reference proteome</keyword>
<keyword evidence="1 2" id="KW-0238">DNA-binding</keyword>
<dbReference type="InterPro" id="IPR050109">
    <property type="entry name" value="HTH-type_TetR-like_transc_reg"/>
</dbReference>
<proteinExistence type="predicted"/>
<dbReference type="InterPro" id="IPR001647">
    <property type="entry name" value="HTH_TetR"/>
</dbReference>
<evidence type="ECO:0000259" key="3">
    <source>
        <dbReference type="PROSITE" id="PS50977"/>
    </source>
</evidence>
<dbReference type="InterPro" id="IPR036271">
    <property type="entry name" value="Tet_transcr_reg_TetR-rel_C_sf"/>
</dbReference>
<feature type="DNA-binding region" description="H-T-H motif" evidence="2">
    <location>
        <begin position="24"/>
        <end position="43"/>
    </location>
</feature>
<sequence length="192" mass="20764">MGNREDLLAGAKRCLFEKGYSRTTARDVATAAGVSLAAIGYHFGSKEALLNTAMIESIGSWGDVVEKAVAEAVPEGASPRERFVATWDCVRGTMIEYQGLWAAQFEALARLDDMHEIRDAFRAVQRDARLGMATMFSELAEVPDTEDEVMVGAFHQALLAGLVSQWLIDPSQSLTGAEVLRGLELTGARVLG</sequence>
<dbReference type="EMBL" id="JACHJR010000001">
    <property type="protein sequence ID" value="MBB4948352.1"/>
    <property type="molecule type" value="Genomic_DNA"/>
</dbReference>
<dbReference type="SUPFAM" id="SSF48498">
    <property type="entry name" value="Tetracyclin repressor-like, C-terminal domain"/>
    <property type="match status" value="1"/>
</dbReference>
<dbReference type="Pfam" id="PF00440">
    <property type="entry name" value="TetR_N"/>
    <property type="match status" value="1"/>
</dbReference>
<feature type="domain" description="HTH tetR-type" evidence="3">
    <location>
        <begin position="1"/>
        <end position="61"/>
    </location>
</feature>
<dbReference type="GO" id="GO:0000976">
    <property type="term" value="F:transcription cis-regulatory region binding"/>
    <property type="evidence" value="ECO:0007669"/>
    <property type="project" value="TreeGrafter"/>
</dbReference>
<dbReference type="AlphaFoldDB" id="A0A7W7SE22"/>
<evidence type="ECO:0000256" key="2">
    <source>
        <dbReference type="PROSITE-ProRule" id="PRU00335"/>
    </source>
</evidence>
<dbReference type="InterPro" id="IPR009057">
    <property type="entry name" value="Homeodomain-like_sf"/>
</dbReference>